<evidence type="ECO:0000256" key="1">
    <source>
        <dbReference type="ARBA" id="ARBA00004123"/>
    </source>
</evidence>
<evidence type="ECO:0000313" key="14">
    <source>
        <dbReference type="Proteomes" id="UP000324091"/>
    </source>
</evidence>
<dbReference type="InterPro" id="IPR013087">
    <property type="entry name" value="Znf_C2H2_type"/>
</dbReference>
<dbReference type="PROSITE" id="PS50157">
    <property type="entry name" value="ZINC_FINGER_C2H2_2"/>
    <property type="match status" value="2"/>
</dbReference>
<dbReference type="SMART" id="SM00355">
    <property type="entry name" value="ZnF_C2H2"/>
    <property type="match status" value="3"/>
</dbReference>
<feature type="compositionally biased region" description="Polar residues" evidence="11">
    <location>
        <begin position="159"/>
        <end position="172"/>
    </location>
</feature>
<proteinExistence type="inferred from homology"/>
<reference evidence="13 14" key="1">
    <citation type="submission" date="2019-04" db="EMBL/GenBank/DDBJ databases">
        <title>Chromosome genome assembly for Takifugu flavidus.</title>
        <authorList>
            <person name="Xiao S."/>
        </authorList>
    </citation>
    <scope>NUCLEOTIDE SEQUENCE [LARGE SCALE GENOMIC DNA]</scope>
    <source>
        <strain evidence="13">HTHZ2018</strain>
        <tissue evidence="13">Muscle</tissue>
    </source>
</reference>
<dbReference type="EMBL" id="RHFK02000014">
    <property type="protein sequence ID" value="TWW65543.1"/>
    <property type="molecule type" value="Genomic_DNA"/>
</dbReference>
<evidence type="ECO:0000256" key="8">
    <source>
        <dbReference type="ARBA" id="ARBA00023242"/>
    </source>
</evidence>
<evidence type="ECO:0000256" key="9">
    <source>
        <dbReference type="ARBA" id="ARBA00038474"/>
    </source>
</evidence>
<gene>
    <name evidence="13" type="ORF">D4764_21G0004430</name>
</gene>
<dbReference type="Proteomes" id="UP000324091">
    <property type="component" value="Chromosome 21"/>
</dbReference>
<evidence type="ECO:0000256" key="6">
    <source>
        <dbReference type="ARBA" id="ARBA00023015"/>
    </source>
</evidence>
<evidence type="ECO:0000256" key="4">
    <source>
        <dbReference type="ARBA" id="ARBA00022771"/>
    </source>
</evidence>
<evidence type="ECO:0000256" key="5">
    <source>
        <dbReference type="ARBA" id="ARBA00022833"/>
    </source>
</evidence>
<dbReference type="InterPro" id="IPR051565">
    <property type="entry name" value="Sal_C2H2-zinc-finger"/>
</dbReference>
<evidence type="ECO:0000256" key="3">
    <source>
        <dbReference type="ARBA" id="ARBA00022737"/>
    </source>
</evidence>
<feature type="region of interest" description="Disordered" evidence="11">
    <location>
        <begin position="1"/>
        <end position="28"/>
    </location>
</feature>
<dbReference type="Pfam" id="PF00096">
    <property type="entry name" value="zf-C2H2"/>
    <property type="match status" value="2"/>
</dbReference>
<dbReference type="PANTHER" id="PTHR23233:SF84">
    <property type="entry name" value="FI23031P1"/>
    <property type="match status" value="1"/>
</dbReference>
<accession>A0A5C6NED8</accession>
<protein>
    <submittedName>
        <fullName evidence="13">Sal-like protein 3 MSal</fullName>
    </submittedName>
</protein>
<feature type="compositionally biased region" description="Acidic residues" evidence="11">
    <location>
        <begin position="138"/>
        <end position="155"/>
    </location>
</feature>
<dbReference type="InterPro" id="IPR036236">
    <property type="entry name" value="Znf_C2H2_sf"/>
</dbReference>
<dbReference type="GO" id="GO:0000978">
    <property type="term" value="F:RNA polymerase II cis-regulatory region sequence-specific DNA binding"/>
    <property type="evidence" value="ECO:0007669"/>
    <property type="project" value="TreeGrafter"/>
</dbReference>
<comment type="similarity">
    <text evidence="9">Belongs to the sal C2H2-type zinc-finger protein family.</text>
</comment>
<dbReference type="Gene3D" id="3.30.160.60">
    <property type="entry name" value="Classic Zinc Finger"/>
    <property type="match status" value="2"/>
</dbReference>
<dbReference type="FunFam" id="3.30.160.60:FF:000079">
    <property type="entry name" value="Spalt-like transcription factor 3"/>
    <property type="match status" value="1"/>
</dbReference>
<keyword evidence="7" id="KW-0804">Transcription</keyword>
<dbReference type="GO" id="GO:0008270">
    <property type="term" value="F:zinc ion binding"/>
    <property type="evidence" value="ECO:0007669"/>
    <property type="project" value="UniProtKB-KW"/>
</dbReference>
<evidence type="ECO:0000256" key="2">
    <source>
        <dbReference type="ARBA" id="ARBA00022723"/>
    </source>
</evidence>
<comment type="subcellular location">
    <subcellularLocation>
        <location evidence="1">Nucleus</location>
    </subcellularLocation>
</comment>
<keyword evidence="6" id="KW-0805">Transcription regulation</keyword>
<evidence type="ECO:0000256" key="11">
    <source>
        <dbReference type="SAM" id="MobiDB-lite"/>
    </source>
</evidence>
<feature type="compositionally biased region" description="Basic residues" evidence="11">
    <location>
        <begin position="1"/>
        <end position="11"/>
    </location>
</feature>
<sequence>MSRRKQAKPQHLRTDGGAPGSGAPRGGEILHSTRVAVAQFSQGLYSCGSGGKVASVAIPVILEHLLTLQQQQIHQLQLIEQICSQKKFTNAIVLQQHIRMHMIGQIPDSTYGDGLQEMDINASVNERNIISLGSNSNDTDDISMDEEEDEEEEGMGEVTAQNNPKLTSNSSAPGLGKTEVNGHIQGTKISEGKDPQFAVHVPPTYTSVSSPGMTLLLGPAHPRRTPKHHNCDVCGKNFSSASALQIHERTHTGEKPFVCSICGRAFTTKGNLKVHMGTHMWNNAPSRRGRRLSVENPMALLGGEYVKFGEMAQKDLAVRAMKVDPGFWNRYATTIASSLATKNEISMFHSSGISQLHTLTAGAEIMTNTGGPINKTSTDLGNNGHFSLLIEDSKEIEIN</sequence>
<keyword evidence="2" id="KW-0479">Metal-binding</keyword>
<dbReference type="GO" id="GO:0005634">
    <property type="term" value="C:nucleus"/>
    <property type="evidence" value="ECO:0007669"/>
    <property type="project" value="UniProtKB-SubCell"/>
</dbReference>
<evidence type="ECO:0000256" key="7">
    <source>
        <dbReference type="ARBA" id="ARBA00023163"/>
    </source>
</evidence>
<keyword evidence="3" id="KW-0677">Repeat</keyword>
<feature type="domain" description="C2H2-type" evidence="12">
    <location>
        <begin position="229"/>
        <end position="256"/>
    </location>
</feature>
<keyword evidence="5" id="KW-0862">Zinc</keyword>
<evidence type="ECO:0000256" key="10">
    <source>
        <dbReference type="PROSITE-ProRule" id="PRU00042"/>
    </source>
</evidence>
<name>A0A5C6NED8_9TELE</name>
<comment type="caution">
    <text evidence="13">The sequence shown here is derived from an EMBL/GenBank/DDBJ whole genome shotgun (WGS) entry which is preliminary data.</text>
</comment>
<feature type="domain" description="C2H2-type" evidence="12">
    <location>
        <begin position="257"/>
        <end position="284"/>
    </location>
</feature>
<dbReference type="GO" id="GO:0000981">
    <property type="term" value="F:DNA-binding transcription factor activity, RNA polymerase II-specific"/>
    <property type="evidence" value="ECO:0007669"/>
    <property type="project" value="TreeGrafter"/>
</dbReference>
<keyword evidence="4 10" id="KW-0863">Zinc-finger</keyword>
<keyword evidence="8" id="KW-0539">Nucleus</keyword>
<dbReference type="PANTHER" id="PTHR23233">
    <property type="entry name" value="SAL-LIKE PROTEIN"/>
    <property type="match status" value="1"/>
</dbReference>
<dbReference type="PROSITE" id="PS00028">
    <property type="entry name" value="ZINC_FINGER_C2H2_1"/>
    <property type="match status" value="2"/>
</dbReference>
<dbReference type="AlphaFoldDB" id="A0A5C6NED8"/>
<keyword evidence="14" id="KW-1185">Reference proteome</keyword>
<dbReference type="FunFam" id="3.30.160.60:FF:000130">
    <property type="entry name" value="Spalt-like transcription factor 4"/>
    <property type="match status" value="1"/>
</dbReference>
<organism evidence="13 14">
    <name type="scientific">Takifugu flavidus</name>
    <name type="common">sansaifugu</name>
    <dbReference type="NCBI Taxonomy" id="433684"/>
    <lineage>
        <taxon>Eukaryota</taxon>
        <taxon>Metazoa</taxon>
        <taxon>Chordata</taxon>
        <taxon>Craniata</taxon>
        <taxon>Vertebrata</taxon>
        <taxon>Euteleostomi</taxon>
        <taxon>Actinopterygii</taxon>
        <taxon>Neopterygii</taxon>
        <taxon>Teleostei</taxon>
        <taxon>Neoteleostei</taxon>
        <taxon>Acanthomorphata</taxon>
        <taxon>Eupercaria</taxon>
        <taxon>Tetraodontiformes</taxon>
        <taxon>Tetradontoidea</taxon>
        <taxon>Tetraodontidae</taxon>
        <taxon>Takifugu</taxon>
    </lineage>
</organism>
<evidence type="ECO:0000259" key="12">
    <source>
        <dbReference type="PROSITE" id="PS50157"/>
    </source>
</evidence>
<evidence type="ECO:0000313" key="13">
    <source>
        <dbReference type="EMBL" id="TWW65543.1"/>
    </source>
</evidence>
<feature type="region of interest" description="Disordered" evidence="11">
    <location>
        <begin position="131"/>
        <end position="176"/>
    </location>
</feature>
<dbReference type="SUPFAM" id="SSF57667">
    <property type="entry name" value="beta-beta-alpha zinc fingers"/>
    <property type="match status" value="1"/>
</dbReference>